<sequence>MLEINMDHFRLFGNEKIAIRSFKDYRFLYMYCWRKIKAGSRMTLLYKVILKNLRRHYHIEIPYTVEIGEGFSMDHAYDITINSKAIIGKNVTMYKGSTIGCDAKGVPVLGDLVYVGLNATIVGGVRIGNNVLIAANSFVNFNVPSNSVVLGNPGQIHFKENSTKGYLLNIVR</sequence>
<proteinExistence type="predicted"/>
<dbReference type="GO" id="GO:0016746">
    <property type="term" value="F:acyltransferase activity"/>
    <property type="evidence" value="ECO:0007669"/>
    <property type="project" value="UniProtKB-KW"/>
</dbReference>
<dbReference type="PANTHER" id="PTHR42811">
    <property type="entry name" value="SERINE ACETYLTRANSFERASE"/>
    <property type="match status" value="1"/>
</dbReference>
<evidence type="ECO:0000256" key="2">
    <source>
        <dbReference type="ARBA" id="ARBA00022737"/>
    </source>
</evidence>
<dbReference type="SUPFAM" id="SSF51161">
    <property type="entry name" value="Trimeric LpxA-like enzymes"/>
    <property type="match status" value="1"/>
</dbReference>
<dbReference type="CDD" id="cd03354">
    <property type="entry name" value="LbH_SAT"/>
    <property type="match status" value="1"/>
</dbReference>
<dbReference type="Gene3D" id="2.160.10.10">
    <property type="entry name" value="Hexapeptide repeat proteins"/>
    <property type="match status" value="1"/>
</dbReference>
<dbReference type="PROSITE" id="PS00101">
    <property type="entry name" value="HEXAPEP_TRANSFERASES"/>
    <property type="match status" value="1"/>
</dbReference>
<evidence type="ECO:0000313" key="5">
    <source>
        <dbReference type="Proteomes" id="UP000284579"/>
    </source>
</evidence>
<organism evidence="4 5">
    <name type="scientific">Coprococcus comes</name>
    <dbReference type="NCBI Taxonomy" id="410072"/>
    <lineage>
        <taxon>Bacteria</taxon>
        <taxon>Bacillati</taxon>
        <taxon>Bacillota</taxon>
        <taxon>Clostridia</taxon>
        <taxon>Lachnospirales</taxon>
        <taxon>Lachnospiraceae</taxon>
        <taxon>Coprococcus</taxon>
    </lineage>
</organism>
<gene>
    <name evidence="4" type="ORF">DW656_12730</name>
</gene>
<evidence type="ECO:0000256" key="3">
    <source>
        <dbReference type="ARBA" id="ARBA00023315"/>
    </source>
</evidence>
<dbReference type="Proteomes" id="UP000284579">
    <property type="component" value="Unassembled WGS sequence"/>
</dbReference>
<protein>
    <submittedName>
        <fullName evidence="4">Serine acetyltransferase</fullName>
    </submittedName>
</protein>
<name>A0A414QLZ4_9FIRM</name>
<evidence type="ECO:0000313" key="4">
    <source>
        <dbReference type="EMBL" id="RHF81780.1"/>
    </source>
</evidence>
<keyword evidence="2" id="KW-0677">Repeat</keyword>
<dbReference type="InterPro" id="IPR011004">
    <property type="entry name" value="Trimer_LpxA-like_sf"/>
</dbReference>
<dbReference type="AlphaFoldDB" id="A0A414QLZ4"/>
<keyword evidence="1 4" id="KW-0808">Transferase</keyword>
<dbReference type="InterPro" id="IPR018357">
    <property type="entry name" value="Hexapep_transf_CS"/>
</dbReference>
<reference evidence="4 5" key="1">
    <citation type="submission" date="2018-08" db="EMBL/GenBank/DDBJ databases">
        <title>A genome reference for cultivated species of the human gut microbiota.</title>
        <authorList>
            <person name="Zou Y."/>
            <person name="Xue W."/>
            <person name="Luo G."/>
        </authorList>
    </citation>
    <scope>NUCLEOTIDE SEQUENCE [LARGE SCALE GENOMIC DNA]</scope>
    <source>
        <strain evidence="4 5">AM23-3</strain>
    </source>
</reference>
<dbReference type="InterPro" id="IPR045304">
    <property type="entry name" value="LbH_SAT"/>
</dbReference>
<accession>A0A414QLZ4</accession>
<dbReference type="RefSeq" id="WP_118199413.1">
    <property type="nucleotide sequence ID" value="NZ_QRHO01000020.1"/>
</dbReference>
<evidence type="ECO:0000256" key="1">
    <source>
        <dbReference type="ARBA" id="ARBA00022679"/>
    </source>
</evidence>
<dbReference type="EMBL" id="QRHO01000020">
    <property type="protein sequence ID" value="RHF81780.1"/>
    <property type="molecule type" value="Genomic_DNA"/>
</dbReference>
<keyword evidence="3" id="KW-0012">Acyltransferase</keyword>
<comment type="caution">
    <text evidence="4">The sequence shown here is derived from an EMBL/GenBank/DDBJ whole genome shotgun (WGS) entry which is preliminary data.</text>
</comment>